<keyword evidence="2" id="KW-1185">Reference proteome</keyword>
<proteinExistence type="predicted"/>
<gene>
    <name evidence="1" type="ORF">ST47_g3690</name>
</gene>
<dbReference type="Gene3D" id="3.80.10.10">
    <property type="entry name" value="Ribonuclease Inhibitor"/>
    <property type="match status" value="1"/>
</dbReference>
<dbReference type="InterPro" id="IPR036047">
    <property type="entry name" value="F-box-like_dom_sf"/>
</dbReference>
<name>A0A163H6G2_DIDRA</name>
<dbReference type="EMBL" id="JYNV01000134">
    <property type="protein sequence ID" value="KZM25183.1"/>
    <property type="molecule type" value="Genomic_DNA"/>
</dbReference>
<dbReference type="SUPFAM" id="SSF52047">
    <property type="entry name" value="RNI-like"/>
    <property type="match status" value="1"/>
</dbReference>
<reference evidence="1 2" key="1">
    <citation type="journal article" date="2016" name="Sci. Rep.">
        <title>Draft genome sequencing and secretome analysis of fungal phytopathogen Ascochyta rabiei provides insight into the necrotrophic effector repertoire.</title>
        <authorList>
            <person name="Verma S."/>
            <person name="Gazara R.K."/>
            <person name="Nizam S."/>
            <person name="Parween S."/>
            <person name="Chattopadhyay D."/>
            <person name="Verma P.K."/>
        </authorList>
    </citation>
    <scope>NUCLEOTIDE SEQUENCE [LARGE SCALE GENOMIC DNA]</scope>
    <source>
        <strain evidence="1 2">ArDII</strain>
    </source>
</reference>
<evidence type="ECO:0000313" key="1">
    <source>
        <dbReference type="EMBL" id="KZM25183.1"/>
    </source>
</evidence>
<protein>
    <submittedName>
        <fullName evidence="1">Oxidoreductase</fullName>
    </submittedName>
</protein>
<dbReference type="InterPro" id="IPR032675">
    <property type="entry name" value="LRR_dom_sf"/>
</dbReference>
<dbReference type="AlphaFoldDB" id="A0A163H6G2"/>
<sequence>MAIKGNSFGGLSTELEYMILAFLPCCELRTARLVNKKWAVEAASLLFDTVRISLSDTENRKVNALIDGPLGGFLSSVRDLCISDSPRFHSREGVRTSLLRLLGALPRDTLTTFRCLIPLDQHTIGILLRTQSRLNHLDVPVDMNEQNGLPGPNFVRANLLCLRRLVITVTGGVGTTYQGYSAWFSYFSLLEELCIQGGSYEVDYFEGWTPPRSNALLKLRYLLLNDMFLADSVSDLSEQIHLPSLQNLAIRRCKGTAALLESFTAEFPKLEDNALEVFEQTNAQDLQDHEAASRLLQVLNRLQVVILTNETYLDDSLLDLTALCEVGRTIRAVHISTSLGTRYYNADELKQLSATCPNIEFLCIGLVNLWKDINDTEILDDFELFPPSGGSPTRVELRKSLVGNDCSGASERYMTDNLQEILAGLSKLRTLSIANHPLVTSTMAECRYRHQRLADSIISFLAELGSPIELIIFNPAYKDNLPDYLLPDSSGHRWPFYSYQRGTISFATAVPRPVGMVVAVPIKREEIGLIEPLYNYFDQAKLDLLWDGARNHVYGAHRGSCPVLYSILAQSTSTYHTFEGAVNALNFVIMKTPFAPRRLVTCSTALAPTHDTFLRPTLPLLPRRLVSTVYLLRLFRIGNYIGAARQFKLAIQIFQLSNTLQLAHNPRDIVVERRPLLPPIRLPTFQIRERLDLHFNMPTVPRCGAAAQLSRVKEHDLDFSFPTLFIARPASHSILLL</sequence>
<dbReference type="SUPFAM" id="SSF81383">
    <property type="entry name" value="F-box domain"/>
    <property type="match status" value="1"/>
</dbReference>
<dbReference type="Proteomes" id="UP000076837">
    <property type="component" value="Unassembled WGS sequence"/>
</dbReference>
<accession>A0A163H6G2</accession>
<evidence type="ECO:0000313" key="2">
    <source>
        <dbReference type="Proteomes" id="UP000076837"/>
    </source>
</evidence>
<dbReference type="OrthoDB" id="3794824at2759"/>
<comment type="caution">
    <text evidence="1">The sequence shown here is derived from an EMBL/GenBank/DDBJ whole genome shotgun (WGS) entry which is preliminary data.</text>
</comment>
<organism evidence="1 2">
    <name type="scientific">Didymella rabiei</name>
    <name type="common">Chickpea ascochyta blight fungus</name>
    <name type="synonym">Mycosphaerella rabiei</name>
    <dbReference type="NCBI Taxonomy" id="5454"/>
    <lineage>
        <taxon>Eukaryota</taxon>
        <taxon>Fungi</taxon>
        <taxon>Dikarya</taxon>
        <taxon>Ascomycota</taxon>
        <taxon>Pezizomycotina</taxon>
        <taxon>Dothideomycetes</taxon>
        <taxon>Pleosporomycetidae</taxon>
        <taxon>Pleosporales</taxon>
        <taxon>Pleosporineae</taxon>
        <taxon>Didymellaceae</taxon>
        <taxon>Ascochyta</taxon>
    </lineage>
</organism>